<dbReference type="GO" id="GO:0019843">
    <property type="term" value="F:rRNA binding"/>
    <property type="evidence" value="ECO:0007669"/>
    <property type="project" value="UniProtKB-KW"/>
</dbReference>
<evidence type="ECO:0000256" key="6">
    <source>
        <dbReference type="ARBA" id="ARBA00035287"/>
    </source>
</evidence>
<dbReference type="InterPro" id="IPR012677">
    <property type="entry name" value="Nucleotide-bd_a/b_plait_sf"/>
</dbReference>
<dbReference type="GO" id="GO:0003735">
    <property type="term" value="F:structural constituent of ribosome"/>
    <property type="evidence" value="ECO:0007669"/>
    <property type="project" value="InterPro"/>
</dbReference>
<dbReference type="InterPro" id="IPR012678">
    <property type="entry name" value="Ribosomal_uL23/eL15/eS24_sf"/>
</dbReference>
<dbReference type="AlphaFoldDB" id="A0A4D6WZQ1"/>
<comment type="similarity">
    <text evidence="1">Belongs to the universal ribosomal protein uL23 family.</text>
</comment>
<evidence type="ECO:0000256" key="5">
    <source>
        <dbReference type="ARBA" id="ARBA00023274"/>
    </source>
</evidence>
<evidence type="ECO:0000256" key="1">
    <source>
        <dbReference type="ARBA" id="ARBA00006700"/>
    </source>
</evidence>
<evidence type="ECO:0000256" key="2">
    <source>
        <dbReference type="ARBA" id="ARBA00022730"/>
    </source>
</evidence>
<accession>A0A4D6WZQ1</accession>
<keyword evidence="3" id="KW-0694">RNA-binding</keyword>
<sequence length="106" mass="12491">MTKYNNIKDTIDIIKYPIITDKTTKIIEDNIYCFAVERKANKIQIKNAIEYIFNVKVQKVNTIQLPRQKKNMGKFRGYKTRNKKALIKLNEGYTINLFNTNLSTIE</sequence>
<dbReference type="SUPFAM" id="SSF54189">
    <property type="entry name" value="Ribosomal proteins S24e, L23 and L15e"/>
    <property type="match status" value="1"/>
</dbReference>
<dbReference type="GO" id="GO:0006412">
    <property type="term" value="P:translation"/>
    <property type="evidence" value="ECO:0007669"/>
    <property type="project" value="InterPro"/>
</dbReference>
<keyword evidence="2" id="KW-0699">rRNA-binding</keyword>
<geneLocation type="plastid" evidence="8"/>
<evidence type="ECO:0000256" key="3">
    <source>
        <dbReference type="ARBA" id="ARBA00022884"/>
    </source>
</evidence>
<dbReference type="EMBL" id="MK814742">
    <property type="protein sequence ID" value="QCI08953.1"/>
    <property type="molecule type" value="Genomic_DNA"/>
</dbReference>
<dbReference type="Pfam" id="PF00276">
    <property type="entry name" value="Ribosomal_L23"/>
    <property type="match status" value="1"/>
</dbReference>
<dbReference type="HAMAP" id="MF_01369_B">
    <property type="entry name" value="Ribosomal_uL23_B"/>
    <property type="match status" value="1"/>
</dbReference>
<name>A0A4D6WZQ1_9FLOR</name>
<evidence type="ECO:0000256" key="4">
    <source>
        <dbReference type="ARBA" id="ARBA00022980"/>
    </source>
</evidence>
<gene>
    <name evidence="8" type="primary">rpl23</name>
</gene>
<dbReference type="Gene3D" id="3.30.70.330">
    <property type="match status" value="1"/>
</dbReference>
<protein>
    <recommendedName>
        <fullName evidence="6">Large ribosomal subunit protein uL23c</fullName>
    </recommendedName>
    <alternativeName>
        <fullName evidence="7">50S ribosomal protein L23, chloroplastic</fullName>
    </alternativeName>
</protein>
<keyword evidence="5" id="KW-0687">Ribonucleoprotein</keyword>
<dbReference type="PANTHER" id="PTHR11620">
    <property type="entry name" value="60S RIBOSOMAL PROTEIN L23A"/>
    <property type="match status" value="1"/>
</dbReference>
<reference evidence="8" key="2">
    <citation type="submission" date="2019-04" db="EMBL/GenBank/DDBJ databases">
        <authorList>
            <person name="Pasella M."/>
        </authorList>
    </citation>
    <scope>NUCLEOTIDE SEQUENCE</scope>
    <source>
        <strain evidence="8">PD2766_6</strain>
    </source>
</reference>
<dbReference type="GO" id="GO:1990904">
    <property type="term" value="C:ribonucleoprotein complex"/>
    <property type="evidence" value="ECO:0007669"/>
    <property type="project" value="UniProtKB-KW"/>
</dbReference>
<organism evidence="8">
    <name type="scientific">Wrangelia sp</name>
    <dbReference type="NCBI Taxonomy" id="2575620"/>
    <lineage>
        <taxon>Eukaryota</taxon>
        <taxon>Rhodophyta</taxon>
        <taxon>Florideophyceae</taxon>
        <taxon>Rhodymeniophycidae</taxon>
        <taxon>Ceramiales</taxon>
        <taxon>Ceramiaceae</taxon>
        <taxon>Wrangelia</taxon>
    </lineage>
</organism>
<dbReference type="FunFam" id="3.30.70.330:FF:000001">
    <property type="entry name" value="50S ribosomal protein L23"/>
    <property type="match status" value="1"/>
</dbReference>
<proteinExistence type="inferred from homology"/>
<dbReference type="GO" id="GO:0005840">
    <property type="term" value="C:ribosome"/>
    <property type="evidence" value="ECO:0007669"/>
    <property type="project" value="UniProtKB-KW"/>
</dbReference>
<reference evidence="8" key="1">
    <citation type="journal article" date="2019" name="Mol. Phylogenet. Evol.">
        <title>Morphological evolution and classification of the red algal order Ceramiales inferred using plastid phylogenomics.</title>
        <authorList>
            <person name="Diaz-Tapia P."/>
            <person name="Pasella M.M."/>
            <person name="Verbruggen H."/>
            <person name="Maggs C.A."/>
        </authorList>
    </citation>
    <scope>NUCLEOTIDE SEQUENCE</scope>
    <source>
        <strain evidence="8">PD2766_6</strain>
    </source>
</reference>
<dbReference type="InterPro" id="IPR013025">
    <property type="entry name" value="Ribosomal_uL23-like"/>
</dbReference>
<keyword evidence="4 8" id="KW-0689">Ribosomal protein</keyword>
<dbReference type="NCBIfam" id="NF004363">
    <property type="entry name" value="PRK05738.2-4"/>
    <property type="match status" value="1"/>
</dbReference>
<evidence type="ECO:0000256" key="7">
    <source>
        <dbReference type="ARBA" id="ARBA00035366"/>
    </source>
</evidence>
<evidence type="ECO:0000313" key="8">
    <source>
        <dbReference type="EMBL" id="QCI08953.1"/>
    </source>
</evidence>
<keyword evidence="8" id="KW-0934">Plastid</keyword>